<dbReference type="Pfam" id="PF16124">
    <property type="entry name" value="RecQ_Zn_bind"/>
    <property type="match status" value="1"/>
</dbReference>
<dbReference type="GO" id="GO:0016787">
    <property type="term" value="F:hydrolase activity"/>
    <property type="evidence" value="ECO:0007669"/>
    <property type="project" value="UniProtKB-KW"/>
</dbReference>
<evidence type="ECO:0000256" key="2">
    <source>
        <dbReference type="ARBA" id="ARBA00022801"/>
    </source>
</evidence>
<evidence type="ECO:0000256" key="1">
    <source>
        <dbReference type="ARBA" id="ARBA00022741"/>
    </source>
</evidence>
<dbReference type="EMBL" id="JXKQ01000002">
    <property type="protein sequence ID" value="OJG46644.1"/>
    <property type="molecule type" value="Genomic_DNA"/>
</dbReference>
<dbReference type="GO" id="GO:0043590">
    <property type="term" value="C:bacterial nucleoid"/>
    <property type="evidence" value="ECO:0007669"/>
    <property type="project" value="TreeGrafter"/>
</dbReference>
<dbReference type="GO" id="GO:0043138">
    <property type="term" value="F:3'-5' DNA helicase activity"/>
    <property type="evidence" value="ECO:0007669"/>
    <property type="project" value="TreeGrafter"/>
</dbReference>
<dbReference type="InterPro" id="IPR032284">
    <property type="entry name" value="RecQ_Zn-bd"/>
</dbReference>
<dbReference type="PANTHER" id="PTHR13710:SF84">
    <property type="entry name" value="ATP-DEPENDENT DNA HELICASE RECS-RELATED"/>
    <property type="match status" value="1"/>
</dbReference>
<evidence type="ECO:0000256" key="6">
    <source>
        <dbReference type="ARBA" id="ARBA00044535"/>
    </source>
</evidence>
<keyword evidence="4" id="KW-0067">ATP-binding</keyword>
<dbReference type="PROSITE" id="PS51194">
    <property type="entry name" value="HELICASE_CTER"/>
    <property type="match status" value="1"/>
</dbReference>
<dbReference type="SMART" id="SM00487">
    <property type="entry name" value="DEXDc"/>
    <property type="match status" value="1"/>
</dbReference>
<gene>
    <name evidence="10" type="ORF">RV04_GL001072</name>
</gene>
<proteinExistence type="predicted"/>
<evidence type="ECO:0000256" key="5">
    <source>
        <dbReference type="ARBA" id="ARBA00023125"/>
    </source>
</evidence>
<dbReference type="GO" id="GO:0006310">
    <property type="term" value="P:DNA recombination"/>
    <property type="evidence" value="ECO:0007669"/>
    <property type="project" value="InterPro"/>
</dbReference>
<dbReference type="InterPro" id="IPR002464">
    <property type="entry name" value="DNA/RNA_helicase_DEAH_CS"/>
</dbReference>
<dbReference type="InterPro" id="IPR004589">
    <property type="entry name" value="DNA_helicase_ATP-dep_RecQ"/>
</dbReference>
<dbReference type="PROSITE" id="PS00690">
    <property type="entry name" value="DEAH_ATP_HELICASE"/>
    <property type="match status" value="1"/>
</dbReference>
<keyword evidence="3 10" id="KW-0347">Helicase</keyword>
<dbReference type="GO" id="GO:0005737">
    <property type="term" value="C:cytoplasm"/>
    <property type="evidence" value="ECO:0007669"/>
    <property type="project" value="TreeGrafter"/>
</dbReference>
<dbReference type="Proteomes" id="UP000182077">
    <property type="component" value="Unassembled WGS sequence"/>
</dbReference>
<evidence type="ECO:0000313" key="10">
    <source>
        <dbReference type="EMBL" id="OJG46644.1"/>
    </source>
</evidence>
<evidence type="ECO:0000259" key="9">
    <source>
        <dbReference type="PROSITE" id="PS51194"/>
    </source>
</evidence>
<organism evidence="10 11">
    <name type="scientific">Enterococcus hermanniensis</name>
    <dbReference type="NCBI Taxonomy" id="249189"/>
    <lineage>
        <taxon>Bacteria</taxon>
        <taxon>Bacillati</taxon>
        <taxon>Bacillota</taxon>
        <taxon>Bacilli</taxon>
        <taxon>Lactobacillales</taxon>
        <taxon>Enterococcaceae</taxon>
        <taxon>Enterococcus</taxon>
    </lineage>
</organism>
<evidence type="ECO:0000256" key="4">
    <source>
        <dbReference type="ARBA" id="ARBA00022840"/>
    </source>
</evidence>
<dbReference type="GO" id="GO:0003677">
    <property type="term" value="F:DNA binding"/>
    <property type="evidence" value="ECO:0007669"/>
    <property type="project" value="UniProtKB-KW"/>
</dbReference>
<evidence type="ECO:0000256" key="7">
    <source>
        <dbReference type="ARBA" id="ARBA00044550"/>
    </source>
</evidence>
<dbReference type="GO" id="GO:0005524">
    <property type="term" value="F:ATP binding"/>
    <property type="evidence" value="ECO:0007669"/>
    <property type="project" value="UniProtKB-KW"/>
</dbReference>
<dbReference type="InterPro" id="IPR027417">
    <property type="entry name" value="P-loop_NTPase"/>
</dbReference>
<evidence type="ECO:0000256" key="3">
    <source>
        <dbReference type="ARBA" id="ARBA00022806"/>
    </source>
</evidence>
<dbReference type="InterPro" id="IPR001650">
    <property type="entry name" value="Helicase_C-like"/>
</dbReference>
<comment type="caution">
    <text evidence="10">The sequence shown here is derived from an EMBL/GenBank/DDBJ whole genome shotgun (WGS) entry which is preliminary data.</text>
</comment>
<name>A0A1L8TRG3_9ENTE</name>
<protein>
    <recommendedName>
        <fullName evidence="6">ATP-dependent DNA helicase RecQ</fullName>
    </recommendedName>
    <alternativeName>
        <fullName evidence="7">DNA 3'-5' helicase RecQ</fullName>
    </alternativeName>
</protein>
<accession>A0A1L8TRG3</accession>
<dbReference type="OrthoDB" id="9763310at2"/>
<dbReference type="Pfam" id="PF00270">
    <property type="entry name" value="DEAD"/>
    <property type="match status" value="1"/>
</dbReference>
<feature type="domain" description="Helicase C-terminal" evidence="9">
    <location>
        <begin position="215"/>
        <end position="359"/>
    </location>
</feature>
<dbReference type="PROSITE" id="PS51192">
    <property type="entry name" value="HELICASE_ATP_BIND_1"/>
    <property type="match status" value="1"/>
</dbReference>
<dbReference type="CDD" id="cd17920">
    <property type="entry name" value="DEXHc_RecQ"/>
    <property type="match status" value="1"/>
</dbReference>
<dbReference type="Gene3D" id="3.40.50.300">
    <property type="entry name" value="P-loop containing nucleotide triphosphate hydrolases"/>
    <property type="match status" value="2"/>
</dbReference>
<dbReference type="NCBIfam" id="TIGR00614">
    <property type="entry name" value="recQ_fam"/>
    <property type="match status" value="1"/>
</dbReference>
<dbReference type="GO" id="GO:0006281">
    <property type="term" value="P:DNA repair"/>
    <property type="evidence" value="ECO:0007669"/>
    <property type="project" value="TreeGrafter"/>
</dbReference>
<dbReference type="InterPro" id="IPR011545">
    <property type="entry name" value="DEAD/DEAH_box_helicase_dom"/>
</dbReference>
<evidence type="ECO:0000259" key="8">
    <source>
        <dbReference type="PROSITE" id="PS51192"/>
    </source>
</evidence>
<reference evidence="10 11" key="1">
    <citation type="submission" date="2014-12" db="EMBL/GenBank/DDBJ databases">
        <title>Draft genome sequences of 29 type strains of Enterococci.</title>
        <authorList>
            <person name="Zhong Z."/>
            <person name="Sun Z."/>
            <person name="Liu W."/>
            <person name="Zhang W."/>
            <person name="Zhang H."/>
        </authorList>
    </citation>
    <scope>NUCLEOTIDE SEQUENCE [LARGE SCALE GENOMIC DNA]</scope>
    <source>
        <strain evidence="10 11">DSM 17122</strain>
    </source>
</reference>
<keyword evidence="2" id="KW-0378">Hydrolase</keyword>
<dbReference type="GO" id="GO:0030894">
    <property type="term" value="C:replisome"/>
    <property type="evidence" value="ECO:0007669"/>
    <property type="project" value="TreeGrafter"/>
</dbReference>
<dbReference type="RefSeq" id="WP_071857099.1">
    <property type="nucleotide sequence ID" value="NZ_JBHSHK010000005.1"/>
</dbReference>
<keyword evidence="5" id="KW-0238">DNA-binding</keyword>
<sequence length="464" mass="53392">MELKQIIKTKFGFDTFRPGQQEIIETLLAGESVLGMLPTGTGKSLCYQLPGYLLDGTVIVISPLISLMEDQVTQLQRLGEKRVVALNSLLTSWEKQWILNQAHTYKFIFMSPEMFLSPAVQQTLKSIKVAFVVVDEAHCISQWGIDFRPEYLKLSEGTSFIGTPFVLALTATATPAVRRDIQRLLFIEQPAKEFVYSVDRPNISFFVKREEKLNELQTLINSLDGSGIIYCATRKKVEELYETFKGQQAIAYYHGGLSGQERRMLQQQFLAGDLRILIATNAFGMGINKEGIRFVIHYDLPDSPENYLQEVGRAGRDGRLSQAILLYEEGDEHIHHFLQDQTVQSKKMYEIKQKMTDIIFDDPLIDKWERFFPNAGEELLDLLEQRGMTKKIQLQKMLDYVTTNHCRRDFLVSYFDERLTSENDCCCDNDGAKLQLHQFEQAVIEETIPWKKIVQKIYKNPLKD</sequence>
<dbReference type="PANTHER" id="PTHR13710">
    <property type="entry name" value="DNA HELICASE RECQ FAMILY MEMBER"/>
    <property type="match status" value="1"/>
</dbReference>
<dbReference type="AlphaFoldDB" id="A0A1L8TRG3"/>
<dbReference type="SUPFAM" id="SSF52540">
    <property type="entry name" value="P-loop containing nucleoside triphosphate hydrolases"/>
    <property type="match status" value="1"/>
</dbReference>
<dbReference type="STRING" id="249189.RV04_GL001072"/>
<keyword evidence="1" id="KW-0547">Nucleotide-binding</keyword>
<keyword evidence="11" id="KW-1185">Reference proteome</keyword>
<evidence type="ECO:0000313" key="11">
    <source>
        <dbReference type="Proteomes" id="UP000182077"/>
    </source>
</evidence>
<feature type="domain" description="Helicase ATP-binding" evidence="8">
    <location>
        <begin position="24"/>
        <end position="191"/>
    </location>
</feature>
<dbReference type="SMART" id="SM00490">
    <property type="entry name" value="HELICc"/>
    <property type="match status" value="1"/>
</dbReference>
<dbReference type="GO" id="GO:0009378">
    <property type="term" value="F:four-way junction helicase activity"/>
    <property type="evidence" value="ECO:0007669"/>
    <property type="project" value="TreeGrafter"/>
</dbReference>
<dbReference type="InterPro" id="IPR014001">
    <property type="entry name" value="Helicase_ATP-bd"/>
</dbReference>
<dbReference type="Pfam" id="PF00271">
    <property type="entry name" value="Helicase_C"/>
    <property type="match status" value="1"/>
</dbReference>